<dbReference type="Proteomes" id="UP000554482">
    <property type="component" value="Unassembled WGS sequence"/>
</dbReference>
<dbReference type="InterPro" id="IPR000422">
    <property type="entry name" value="DHBP_synthase_RibB"/>
</dbReference>
<dbReference type="GO" id="GO:0008686">
    <property type="term" value="F:3,4-dihydroxy-2-butanone-4-phosphate synthase activity"/>
    <property type="evidence" value="ECO:0007669"/>
    <property type="project" value="InterPro"/>
</dbReference>
<accession>A0A7J6WVZ2</accession>
<dbReference type="SUPFAM" id="SSF55821">
    <property type="entry name" value="YrdC/RibB"/>
    <property type="match status" value="1"/>
</dbReference>
<dbReference type="PANTHER" id="PTHR21327">
    <property type="entry name" value="GTP CYCLOHYDROLASE II-RELATED"/>
    <property type="match status" value="1"/>
</dbReference>
<gene>
    <name evidence="6" type="ORF">FRX31_008821</name>
</gene>
<dbReference type="Pfam" id="PF00926">
    <property type="entry name" value="DHBP_synthase"/>
    <property type="match status" value="1"/>
</dbReference>
<sequence length="122" mass="13712">MNAAPTITTEKNLSSNGHLDSGHPSKRFSSDLFLRRLKTFVKARHLERLQLPLMVNDKENEEKLRIAFTITVDAKHGTTTGVSAQDRTATILVLASRDLKAEDFIRPGHIVPLRYRVGAEVY</sequence>
<comment type="similarity">
    <text evidence="2">In the C-terminal section; belongs to the GTP cyclohydrolase II family.</text>
</comment>
<organism evidence="6 7">
    <name type="scientific">Thalictrum thalictroides</name>
    <name type="common">Rue-anemone</name>
    <name type="synonym">Anemone thalictroides</name>
    <dbReference type="NCBI Taxonomy" id="46969"/>
    <lineage>
        <taxon>Eukaryota</taxon>
        <taxon>Viridiplantae</taxon>
        <taxon>Streptophyta</taxon>
        <taxon>Embryophyta</taxon>
        <taxon>Tracheophyta</taxon>
        <taxon>Spermatophyta</taxon>
        <taxon>Magnoliopsida</taxon>
        <taxon>Ranunculales</taxon>
        <taxon>Ranunculaceae</taxon>
        <taxon>Thalictroideae</taxon>
        <taxon>Thalictrum</taxon>
    </lineage>
</organism>
<evidence type="ECO:0000256" key="5">
    <source>
        <dbReference type="SAM" id="MobiDB-lite"/>
    </source>
</evidence>
<dbReference type="AlphaFoldDB" id="A0A7J6WVZ2"/>
<evidence type="ECO:0000256" key="4">
    <source>
        <dbReference type="ARBA" id="ARBA00022723"/>
    </source>
</evidence>
<evidence type="ECO:0000256" key="1">
    <source>
        <dbReference type="ARBA" id="ARBA00005104"/>
    </source>
</evidence>
<evidence type="ECO:0000256" key="2">
    <source>
        <dbReference type="ARBA" id="ARBA00008976"/>
    </source>
</evidence>
<dbReference type="PANTHER" id="PTHR21327:SF48">
    <property type="entry name" value="BIFUNCTIONAL RIBOFLAVIN BIOSYNTHESIS PROTEIN RIBA 1, CHLOROPLASTIC"/>
    <property type="match status" value="1"/>
</dbReference>
<evidence type="ECO:0000256" key="3">
    <source>
        <dbReference type="ARBA" id="ARBA00022619"/>
    </source>
</evidence>
<evidence type="ECO:0000313" key="7">
    <source>
        <dbReference type="Proteomes" id="UP000554482"/>
    </source>
</evidence>
<dbReference type="InterPro" id="IPR017945">
    <property type="entry name" value="DHBP_synth_RibB-like_a/b_dom"/>
</dbReference>
<proteinExistence type="inferred from homology"/>
<dbReference type="OrthoDB" id="60371at2759"/>
<feature type="compositionally biased region" description="Polar residues" evidence="5">
    <location>
        <begin position="1"/>
        <end position="18"/>
    </location>
</feature>
<dbReference type="GO" id="GO:0046872">
    <property type="term" value="F:metal ion binding"/>
    <property type="evidence" value="ECO:0007669"/>
    <property type="project" value="UniProtKB-KW"/>
</dbReference>
<feature type="region of interest" description="Disordered" evidence="5">
    <location>
        <begin position="1"/>
        <end position="26"/>
    </location>
</feature>
<keyword evidence="4" id="KW-0479">Metal-binding</keyword>
<dbReference type="Gene3D" id="3.90.870.10">
    <property type="entry name" value="DHBP synthase"/>
    <property type="match status" value="1"/>
</dbReference>
<comment type="caution">
    <text evidence="6">The sequence shown here is derived from an EMBL/GenBank/DDBJ whole genome shotgun (WGS) entry which is preliminary data.</text>
</comment>
<keyword evidence="7" id="KW-1185">Reference proteome</keyword>
<comment type="pathway">
    <text evidence="1">Cofactor biosynthesis; riboflavin biosynthesis.</text>
</comment>
<name>A0A7J6WVZ2_THATH</name>
<dbReference type="GO" id="GO:0009231">
    <property type="term" value="P:riboflavin biosynthetic process"/>
    <property type="evidence" value="ECO:0007669"/>
    <property type="project" value="UniProtKB-UniPathway"/>
</dbReference>
<evidence type="ECO:0000313" key="6">
    <source>
        <dbReference type="EMBL" id="KAF5201594.1"/>
    </source>
</evidence>
<dbReference type="UniPathway" id="UPA00275"/>
<dbReference type="GO" id="GO:0009507">
    <property type="term" value="C:chloroplast"/>
    <property type="evidence" value="ECO:0007669"/>
    <property type="project" value="TreeGrafter"/>
</dbReference>
<reference evidence="6 7" key="1">
    <citation type="submission" date="2020-06" db="EMBL/GenBank/DDBJ databases">
        <title>Transcriptomic and genomic resources for Thalictrum thalictroides and T. hernandezii: Facilitating candidate gene discovery in an emerging model plant lineage.</title>
        <authorList>
            <person name="Arias T."/>
            <person name="Riano-Pachon D.M."/>
            <person name="Di Stilio V.S."/>
        </authorList>
    </citation>
    <scope>NUCLEOTIDE SEQUENCE [LARGE SCALE GENOMIC DNA]</scope>
    <source>
        <strain evidence="7">cv. WT478/WT964</strain>
        <tissue evidence="6">Leaves</tissue>
    </source>
</reference>
<keyword evidence="3" id="KW-0686">Riboflavin biosynthesis</keyword>
<protein>
    <submittedName>
        <fullName evidence="6">3,4-dihydroxy-2-butanone 4-phosphate synthase</fullName>
    </submittedName>
</protein>
<dbReference type="EMBL" id="JABWDY010009215">
    <property type="protein sequence ID" value="KAF5201594.1"/>
    <property type="molecule type" value="Genomic_DNA"/>
</dbReference>